<reference evidence="1" key="1">
    <citation type="submission" date="2016-10" db="EMBL/GenBank/DDBJ databases">
        <title>Agrobacterium Ti plasmids: Classification based on T-DNA and Vir regions organization.</title>
        <authorList>
            <person name="Nabi N."/>
            <person name="Vial L."/>
            <person name="Ben Hafsa A."/>
            <person name="Chapulliot D."/>
            <person name="Berard A."/>
            <person name="Chauveau A."/>
            <person name="Le Paslier M.-C."/>
            <person name="Harzallah Skhiri F."/>
            <person name="Brunel D."/>
            <person name="Nesme X."/>
            <person name="Chaouachi M."/>
        </authorList>
    </citation>
    <scope>NUCLEOTIDE SEQUENCE</scope>
    <source>
        <strain evidence="1">CFBP2788</strain>
        <plasmid evidence="1">pTi_CFBP2788</plasmid>
    </source>
</reference>
<organism evidence="1">
    <name type="scientific">Agrobacterium fabrum</name>
    <dbReference type="NCBI Taxonomy" id="1176649"/>
    <lineage>
        <taxon>Bacteria</taxon>
        <taxon>Pseudomonadati</taxon>
        <taxon>Pseudomonadota</taxon>
        <taxon>Alphaproteobacteria</taxon>
        <taxon>Hyphomicrobiales</taxon>
        <taxon>Rhizobiaceae</taxon>
        <taxon>Rhizobium/Agrobacterium group</taxon>
        <taxon>Agrobacterium</taxon>
        <taxon>Agrobacterium tumefaciens complex</taxon>
    </lineage>
</organism>
<dbReference type="EMBL" id="KY000032">
    <property type="protein sequence ID" value="ASK41954.1"/>
    <property type="molecule type" value="Genomic_DNA"/>
</dbReference>
<dbReference type="RefSeq" id="WP_012478052.1">
    <property type="nucleotide sequence ID" value="NZ_CP067035.1"/>
</dbReference>
<keyword evidence="1" id="KW-0614">Plasmid</keyword>
<evidence type="ECO:0000313" key="1">
    <source>
        <dbReference type="EMBL" id="ASK41954.1"/>
    </source>
</evidence>
<protein>
    <submittedName>
        <fullName evidence="1">Uncharacterized protein</fullName>
    </submittedName>
</protein>
<geneLocation type="plasmid" evidence="1">
    <name>pTi_CFBP2788</name>
</geneLocation>
<dbReference type="AlphaFoldDB" id="A0A2Z2PFB2"/>
<proteinExistence type="predicted"/>
<name>A0A2Z2PFB2_9HYPH</name>
<sequence>MTPSEEFDAAAQEAQEMFSKFPLDDIKQPSAIQEWFDKLKPSLWKADAGVNAARLAILIADSIKVLIATKSLSNDSEKAEFANSIRVLQSHYFLARKKAMEEAASRYTITAQLRAQAGTLNKAYKKVIASTAILNQLGDAIDGLTSLVGALR</sequence>
<accession>A0A2Z2PFB2</accession>